<reference evidence="7" key="1">
    <citation type="submission" date="2021-03" db="EMBL/GenBank/DDBJ databases">
        <authorList>
            <person name="So Y."/>
        </authorList>
    </citation>
    <scope>NUCLEOTIDE SEQUENCE</scope>
    <source>
        <strain evidence="7">SG15</strain>
    </source>
</reference>
<feature type="transmembrane region" description="Helical" evidence="6">
    <location>
        <begin position="139"/>
        <end position="157"/>
    </location>
</feature>
<evidence type="ECO:0000256" key="3">
    <source>
        <dbReference type="ARBA" id="ARBA00022692"/>
    </source>
</evidence>
<dbReference type="InterPro" id="IPR002549">
    <property type="entry name" value="AI-2E-like"/>
</dbReference>
<comment type="similarity">
    <text evidence="2">Belongs to the autoinducer-2 exporter (AI-2E) (TC 2.A.86) family.</text>
</comment>
<evidence type="ECO:0000256" key="2">
    <source>
        <dbReference type="ARBA" id="ARBA00009773"/>
    </source>
</evidence>
<protein>
    <submittedName>
        <fullName evidence="7">AI-2E family transporter</fullName>
    </submittedName>
</protein>
<accession>A0A940MZI1</accession>
<evidence type="ECO:0000313" key="7">
    <source>
        <dbReference type="EMBL" id="MBP0493321.1"/>
    </source>
</evidence>
<evidence type="ECO:0000256" key="5">
    <source>
        <dbReference type="ARBA" id="ARBA00023136"/>
    </source>
</evidence>
<dbReference type="PANTHER" id="PTHR21716">
    <property type="entry name" value="TRANSMEMBRANE PROTEIN"/>
    <property type="match status" value="1"/>
</dbReference>
<dbReference type="Proteomes" id="UP000677537">
    <property type="component" value="Unassembled WGS sequence"/>
</dbReference>
<feature type="transmembrane region" description="Helical" evidence="6">
    <location>
        <begin position="7"/>
        <end position="37"/>
    </location>
</feature>
<feature type="transmembrane region" description="Helical" evidence="6">
    <location>
        <begin position="221"/>
        <end position="249"/>
    </location>
</feature>
<proteinExistence type="inferred from homology"/>
<dbReference type="AlphaFoldDB" id="A0A940MZI1"/>
<keyword evidence="4 6" id="KW-1133">Transmembrane helix</keyword>
<dbReference type="Pfam" id="PF01594">
    <property type="entry name" value="AI-2E_transport"/>
    <property type="match status" value="1"/>
</dbReference>
<evidence type="ECO:0000256" key="1">
    <source>
        <dbReference type="ARBA" id="ARBA00004141"/>
    </source>
</evidence>
<dbReference type="EMBL" id="JAGIZA010000005">
    <property type="protein sequence ID" value="MBP0493321.1"/>
    <property type="molecule type" value="Genomic_DNA"/>
</dbReference>
<evidence type="ECO:0000313" key="8">
    <source>
        <dbReference type="Proteomes" id="UP000677537"/>
    </source>
</evidence>
<comment type="subcellular location">
    <subcellularLocation>
        <location evidence="1">Membrane</location>
        <topology evidence="1">Multi-pass membrane protein</topology>
    </subcellularLocation>
</comment>
<organism evidence="7 8">
    <name type="scientific">Roseomonas indoligenes</name>
    <dbReference type="NCBI Taxonomy" id="2820811"/>
    <lineage>
        <taxon>Bacteria</taxon>
        <taxon>Pseudomonadati</taxon>
        <taxon>Pseudomonadota</taxon>
        <taxon>Alphaproteobacteria</taxon>
        <taxon>Acetobacterales</taxon>
        <taxon>Roseomonadaceae</taxon>
        <taxon>Roseomonas</taxon>
    </lineage>
</organism>
<feature type="transmembrane region" description="Helical" evidence="6">
    <location>
        <begin position="295"/>
        <end position="320"/>
    </location>
</feature>
<feature type="transmembrane region" description="Helical" evidence="6">
    <location>
        <begin position="57"/>
        <end position="77"/>
    </location>
</feature>
<sequence>MRHDSATLLILLAVVAVLFWFVPDVVLIVFAGCLLAVALRAAGEPVARHLGIAPHWGVMIVALISLVVIGLGLWLGFNSLAAQAREFTQAVPRVLQQLTGLVDGLPGSEWLKQQVSPEKMEPAAQTAASVAVRGVSGTLGALGNFLLIVLLGLYIASDPTLYRRGALALLSPGLRPRAEATLNAMAHSLRGWLLGQMFGMVFTGVVIFLGLWAMGIPLAGLLAILTALFNFMPYIGPVLGCLPAILIAASQDPSMIPWVIALFFASQNIEGNFLTPMVQKQASDVPPALLLGAQALFGTGLGFLGILLAAPITAAAMAAIKVSYVEGWVEGPADQEEKHIIRP</sequence>
<dbReference type="PANTHER" id="PTHR21716:SF62">
    <property type="entry name" value="TRANSPORT PROTEIN YDBI-RELATED"/>
    <property type="match status" value="1"/>
</dbReference>
<comment type="caution">
    <text evidence="7">The sequence shown here is derived from an EMBL/GenBank/DDBJ whole genome shotgun (WGS) entry which is preliminary data.</text>
</comment>
<feature type="transmembrane region" description="Helical" evidence="6">
    <location>
        <begin position="192"/>
        <end position="214"/>
    </location>
</feature>
<keyword evidence="5 6" id="KW-0472">Membrane</keyword>
<evidence type="ECO:0000256" key="6">
    <source>
        <dbReference type="SAM" id="Phobius"/>
    </source>
</evidence>
<dbReference type="GO" id="GO:0016020">
    <property type="term" value="C:membrane"/>
    <property type="evidence" value="ECO:0007669"/>
    <property type="project" value="UniProtKB-SubCell"/>
</dbReference>
<keyword evidence="3 6" id="KW-0812">Transmembrane</keyword>
<dbReference type="RefSeq" id="WP_209373511.1">
    <property type="nucleotide sequence ID" value="NZ_JAGIZA010000005.1"/>
</dbReference>
<evidence type="ECO:0000256" key="4">
    <source>
        <dbReference type="ARBA" id="ARBA00022989"/>
    </source>
</evidence>
<keyword evidence="8" id="KW-1185">Reference proteome</keyword>
<name>A0A940MZI1_9PROT</name>
<dbReference type="GO" id="GO:0055085">
    <property type="term" value="P:transmembrane transport"/>
    <property type="evidence" value="ECO:0007669"/>
    <property type="project" value="TreeGrafter"/>
</dbReference>
<gene>
    <name evidence="7" type="ORF">J5Y10_11090</name>
</gene>